<keyword evidence="2" id="KW-1185">Reference proteome</keyword>
<evidence type="ECO:0000313" key="1">
    <source>
        <dbReference type="EMBL" id="KAI9897890.1"/>
    </source>
</evidence>
<gene>
    <name evidence="1" type="ORF">N3K66_007746</name>
</gene>
<comment type="caution">
    <text evidence="1">The sequence shown here is derived from an EMBL/GenBank/DDBJ whole genome shotgun (WGS) entry which is preliminary data.</text>
</comment>
<evidence type="ECO:0000313" key="2">
    <source>
        <dbReference type="Proteomes" id="UP001163324"/>
    </source>
</evidence>
<proteinExistence type="predicted"/>
<sequence length="195" mass="21137">MSVVRFATPDQQHAGGAEHHEELQDICRRLRRFSVMSPPAGEPNAVADRTAGAGADRKRILDEVMASLRLIEEAATNGDVDDTDVDGAVHDGAEGFGIAPEPMDIDEAGPSCHVDFQENSGMRQMHTKGEKNQVESKGEMVVYDPSGEEEITTTTTAATEQNTVPEPKHGKGECKTCGTCQVLLETIQRLLQHQN</sequence>
<reference evidence="1" key="1">
    <citation type="submission" date="2022-10" db="EMBL/GenBank/DDBJ databases">
        <title>Complete Genome of Trichothecium roseum strain YXFP-22015, a Plant Pathogen Isolated from Citrus.</title>
        <authorList>
            <person name="Wang Y."/>
            <person name="Zhu L."/>
        </authorList>
    </citation>
    <scope>NUCLEOTIDE SEQUENCE</scope>
    <source>
        <strain evidence="1">YXFP-22015</strain>
    </source>
</reference>
<dbReference type="EMBL" id="CM047946">
    <property type="protein sequence ID" value="KAI9897890.1"/>
    <property type="molecule type" value="Genomic_DNA"/>
</dbReference>
<organism evidence="1 2">
    <name type="scientific">Trichothecium roseum</name>
    <dbReference type="NCBI Taxonomy" id="47278"/>
    <lineage>
        <taxon>Eukaryota</taxon>
        <taxon>Fungi</taxon>
        <taxon>Dikarya</taxon>
        <taxon>Ascomycota</taxon>
        <taxon>Pezizomycotina</taxon>
        <taxon>Sordariomycetes</taxon>
        <taxon>Hypocreomycetidae</taxon>
        <taxon>Hypocreales</taxon>
        <taxon>Hypocreales incertae sedis</taxon>
        <taxon>Trichothecium</taxon>
    </lineage>
</organism>
<accession>A0ACC0UUU1</accession>
<protein>
    <submittedName>
        <fullName evidence="1">Uncharacterized protein</fullName>
    </submittedName>
</protein>
<dbReference type="Proteomes" id="UP001163324">
    <property type="component" value="Chromosome 7"/>
</dbReference>
<name>A0ACC0UUU1_9HYPO</name>